<dbReference type="InterPro" id="IPR036278">
    <property type="entry name" value="Sialidase_sf"/>
</dbReference>
<protein>
    <recommendedName>
        <fullName evidence="1">Sialidase domain-containing protein</fullName>
    </recommendedName>
</protein>
<name>A0A1G4G4H2_9BACT</name>
<sequence length="389" mass="43770">MKAISVGILLLGVMISCSGYQGARSDKGLAADVRHGVLFYQENRYAGWPANNGIWNWDNEILVGFVEADHKTTDGLHTYDQSSARHKYARSTDGGERWKIEDAFEQGQTAWGNDHSIPSDMAEEPKPLVTPMPDFTDPGFVITFVRHNNNDGPTHFYYSMNRGKEWSGPYSFPDLGTPGIASRTDYIVENERELSLFLTTAKADKKEGRVAFARTTDGGLTWELVSWITEEHGGFDIMPSSLRLSETELLTVIRRRMADRQDLLIAYRSTNNGKSWRPLKNPVNDTGNGGSPPALVKLDDGRLALGYIYRSVYGSRVCVRFSSDNGESWSDEIVLRSGDGANRDAGYPRMVQRPDGKLVLIYYWNNANDKDATPYRYIATTIFDPDHWR</sequence>
<dbReference type="SUPFAM" id="SSF50939">
    <property type="entry name" value="Sialidases"/>
    <property type="match status" value="1"/>
</dbReference>
<dbReference type="PROSITE" id="PS51257">
    <property type="entry name" value="PROKAR_LIPOPROTEIN"/>
    <property type="match status" value="1"/>
</dbReference>
<evidence type="ECO:0000313" key="3">
    <source>
        <dbReference type="Proteomes" id="UP000178485"/>
    </source>
</evidence>
<gene>
    <name evidence="2" type="ORF">ING2E5A_0531</name>
</gene>
<dbReference type="KEGG" id="pmuc:ING2E5A_0531"/>
<feature type="domain" description="Sialidase" evidence="1">
    <location>
        <begin position="95"/>
        <end position="358"/>
    </location>
</feature>
<dbReference type="RefSeq" id="WP_083373151.1">
    <property type="nucleotide sequence ID" value="NZ_LT608328.1"/>
</dbReference>
<dbReference type="AlphaFoldDB" id="A0A1G4G4H2"/>
<organism evidence="2 3">
    <name type="scientific">Petrimonas mucosa</name>
    <dbReference type="NCBI Taxonomy" id="1642646"/>
    <lineage>
        <taxon>Bacteria</taxon>
        <taxon>Pseudomonadati</taxon>
        <taxon>Bacteroidota</taxon>
        <taxon>Bacteroidia</taxon>
        <taxon>Bacteroidales</taxon>
        <taxon>Dysgonomonadaceae</taxon>
        <taxon>Petrimonas</taxon>
    </lineage>
</organism>
<accession>A0A1G4G4H2</accession>
<reference evidence="2 3" key="1">
    <citation type="submission" date="2016-08" db="EMBL/GenBank/DDBJ databases">
        <authorList>
            <person name="Seilhamer J.J."/>
        </authorList>
    </citation>
    <scope>NUCLEOTIDE SEQUENCE [LARGE SCALE GENOMIC DNA]</scope>
    <source>
        <strain evidence="2">ING2-E5A</strain>
    </source>
</reference>
<dbReference type="EMBL" id="LT608328">
    <property type="protein sequence ID" value="SCM55719.1"/>
    <property type="molecule type" value="Genomic_DNA"/>
</dbReference>
<dbReference type="PANTHER" id="PTHR43752:SF2">
    <property type="entry name" value="BNR_ASP-BOX REPEAT FAMILY PROTEIN"/>
    <property type="match status" value="1"/>
</dbReference>
<keyword evidence="3" id="KW-1185">Reference proteome</keyword>
<proteinExistence type="predicted"/>
<dbReference type="CDD" id="cd15482">
    <property type="entry name" value="Sialidase_non-viral"/>
    <property type="match status" value="1"/>
</dbReference>
<dbReference type="Gene3D" id="2.120.10.10">
    <property type="match status" value="1"/>
</dbReference>
<dbReference type="STRING" id="1642646.ING2E5A_0531"/>
<dbReference type="Proteomes" id="UP000178485">
    <property type="component" value="Chromosome i"/>
</dbReference>
<dbReference type="Pfam" id="PF13088">
    <property type="entry name" value="BNR_2"/>
    <property type="match status" value="1"/>
</dbReference>
<evidence type="ECO:0000259" key="1">
    <source>
        <dbReference type="Pfam" id="PF13088"/>
    </source>
</evidence>
<evidence type="ECO:0000313" key="2">
    <source>
        <dbReference type="EMBL" id="SCM55719.1"/>
    </source>
</evidence>
<dbReference type="PANTHER" id="PTHR43752">
    <property type="entry name" value="BNR/ASP-BOX REPEAT FAMILY PROTEIN"/>
    <property type="match status" value="1"/>
</dbReference>
<dbReference type="InterPro" id="IPR011040">
    <property type="entry name" value="Sialidase"/>
</dbReference>